<name>A0A1N7RHW9_9BACT</name>
<keyword evidence="4" id="KW-1185">Reference proteome</keyword>
<keyword evidence="1" id="KW-0812">Transmembrane</keyword>
<keyword evidence="3" id="KW-0808">Transferase</keyword>
<evidence type="ECO:0000313" key="3">
    <source>
        <dbReference type="EMBL" id="SIT34689.1"/>
    </source>
</evidence>
<evidence type="ECO:0000259" key="2">
    <source>
        <dbReference type="Pfam" id="PF06580"/>
    </source>
</evidence>
<dbReference type="Pfam" id="PF06580">
    <property type="entry name" value="His_kinase"/>
    <property type="match status" value="1"/>
</dbReference>
<dbReference type="GO" id="GO:0016020">
    <property type="term" value="C:membrane"/>
    <property type="evidence" value="ECO:0007669"/>
    <property type="project" value="InterPro"/>
</dbReference>
<dbReference type="EMBL" id="FTOR01000018">
    <property type="protein sequence ID" value="SIT34689.1"/>
    <property type="molecule type" value="Genomic_DNA"/>
</dbReference>
<dbReference type="AlphaFoldDB" id="A0A1N7RHW9"/>
<dbReference type="InterPro" id="IPR036890">
    <property type="entry name" value="HATPase_C_sf"/>
</dbReference>
<feature type="domain" description="Signal transduction histidine kinase internal region" evidence="2">
    <location>
        <begin position="359"/>
        <end position="435"/>
    </location>
</feature>
<evidence type="ECO:0000313" key="4">
    <source>
        <dbReference type="Proteomes" id="UP000186917"/>
    </source>
</evidence>
<keyword evidence="1" id="KW-0472">Membrane</keyword>
<gene>
    <name evidence="3" type="ORF">SAMN05421788_11845</name>
</gene>
<dbReference type="RefSeq" id="WP_076382905.1">
    <property type="nucleotide sequence ID" value="NZ_AP017422.1"/>
</dbReference>
<dbReference type="PANTHER" id="PTHR34220">
    <property type="entry name" value="SENSOR HISTIDINE KINASE YPDA"/>
    <property type="match status" value="1"/>
</dbReference>
<sequence>MSIYLVPGRSGMVVLLLLLACGLRAQLYNPQKISCHYILGELHLTISNNFLAGKHLSSQDKISTPYHEYALECYGSLTTISILQKDRYTQLKQHAGTFFFDSSLPAQVQQNLKELFVRIERNDTLLREGLLSKHALPFIDTSVYRNDNKPVAPSLQLVNDSLQVGDVLSVRLYDGTGKPVIAFRIRRKWAYTQPYLCAFRNDSTGNTMHFIHQELFRTEDWVKNHSYADWPAPGLELNNREFKAGSNLTCHFRPESGKGDSLYLFRLISPGQAAPQWTKTDGKIIIPALAHNTQYQLEVKYADRAGNVSVYSFYTPAHWYQTLWFVLSAGFIFFTAVVVTWLLYIAGRNKRRLRQQKLEMQVVYSQMNPHFVFNAMSSIQGLINDGKIEKANIYLTGFAGLLRAGILHARKEWIPVTSEMKSVESYIALEALRFNFKYSIWVAPDIADSIMLPPLLSQPLIENAVKHGLAGLGEAGMLGISVSVEGRDIVFLINDNGPGFHIAPGTKGQGIALTNDRIALFNSIYHPLSISLVFNKRAEIGTACIIRYKNWLEV</sequence>
<dbReference type="InterPro" id="IPR050640">
    <property type="entry name" value="Bact_2-comp_sensor_kinase"/>
</dbReference>
<evidence type="ECO:0000256" key="1">
    <source>
        <dbReference type="SAM" id="Phobius"/>
    </source>
</evidence>
<reference evidence="4" key="1">
    <citation type="submission" date="2017-01" db="EMBL/GenBank/DDBJ databases">
        <authorList>
            <person name="Varghese N."/>
            <person name="Submissions S."/>
        </authorList>
    </citation>
    <scope>NUCLEOTIDE SEQUENCE [LARGE SCALE GENOMIC DNA]</scope>
    <source>
        <strain evidence="4">DSM 21054</strain>
    </source>
</reference>
<dbReference type="SUPFAM" id="SSF55874">
    <property type="entry name" value="ATPase domain of HSP90 chaperone/DNA topoisomerase II/histidine kinase"/>
    <property type="match status" value="1"/>
</dbReference>
<dbReference type="Proteomes" id="UP000186917">
    <property type="component" value="Unassembled WGS sequence"/>
</dbReference>
<keyword evidence="1" id="KW-1133">Transmembrane helix</keyword>
<protein>
    <submittedName>
        <fullName evidence="3">Histidine kinase</fullName>
    </submittedName>
</protein>
<feature type="transmembrane region" description="Helical" evidence="1">
    <location>
        <begin position="323"/>
        <end position="347"/>
    </location>
</feature>
<proteinExistence type="predicted"/>
<keyword evidence="3" id="KW-0418">Kinase</keyword>
<dbReference type="OrthoDB" id="9809670at2"/>
<dbReference type="InterPro" id="IPR010559">
    <property type="entry name" value="Sig_transdc_His_kin_internal"/>
</dbReference>
<dbReference type="PANTHER" id="PTHR34220:SF7">
    <property type="entry name" value="SENSOR HISTIDINE KINASE YPDA"/>
    <property type="match status" value="1"/>
</dbReference>
<accession>A0A1N7RHW9</accession>
<dbReference type="Gene3D" id="3.30.565.10">
    <property type="entry name" value="Histidine kinase-like ATPase, C-terminal domain"/>
    <property type="match status" value="1"/>
</dbReference>
<dbReference type="GO" id="GO:0000155">
    <property type="term" value="F:phosphorelay sensor kinase activity"/>
    <property type="evidence" value="ECO:0007669"/>
    <property type="project" value="InterPro"/>
</dbReference>
<organism evidence="3 4">
    <name type="scientific">Filimonas lacunae</name>
    <dbReference type="NCBI Taxonomy" id="477680"/>
    <lineage>
        <taxon>Bacteria</taxon>
        <taxon>Pseudomonadati</taxon>
        <taxon>Bacteroidota</taxon>
        <taxon>Chitinophagia</taxon>
        <taxon>Chitinophagales</taxon>
        <taxon>Chitinophagaceae</taxon>
        <taxon>Filimonas</taxon>
    </lineage>
</organism>
<dbReference type="STRING" id="477680.SAMN05421788_11845"/>